<name>A0ABU2QY73_9ACTN</name>
<feature type="transmembrane region" description="Helical" evidence="1">
    <location>
        <begin position="94"/>
        <end position="115"/>
    </location>
</feature>
<reference evidence="3" key="1">
    <citation type="submission" date="2023-07" db="EMBL/GenBank/DDBJ databases">
        <title>30 novel species of actinomycetes from the DSMZ collection.</title>
        <authorList>
            <person name="Nouioui I."/>
        </authorList>
    </citation>
    <scope>NUCLEOTIDE SEQUENCE [LARGE SCALE GENOMIC DNA]</scope>
    <source>
        <strain evidence="3">DSM 41979</strain>
    </source>
</reference>
<dbReference type="RefSeq" id="WP_010263891.1">
    <property type="nucleotide sequence ID" value="NZ_JAVRET010000017.1"/>
</dbReference>
<keyword evidence="1" id="KW-0472">Membrane</keyword>
<evidence type="ECO:0000313" key="2">
    <source>
        <dbReference type="EMBL" id="MDT0409386.1"/>
    </source>
</evidence>
<gene>
    <name evidence="2" type="ORF">RM698_10015</name>
</gene>
<evidence type="ECO:0000313" key="3">
    <source>
        <dbReference type="Proteomes" id="UP001183610"/>
    </source>
</evidence>
<dbReference type="Proteomes" id="UP001183610">
    <property type="component" value="Unassembled WGS sequence"/>
</dbReference>
<keyword evidence="3" id="KW-1185">Reference proteome</keyword>
<evidence type="ECO:0000256" key="1">
    <source>
        <dbReference type="SAM" id="Phobius"/>
    </source>
</evidence>
<keyword evidence="1" id="KW-0812">Transmembrane</keyword>
<organism evidence="2 3">
    <name type="scientific">Streptomyces evansiae</name>
    <dbReference type="NCBI Taxonomy" id="3075535"/>
    <lineage>
        <taxon>Bacteria</taxon>
        <taxon>Bacillati</taxon>
        <taxon>Actinomycetota</taxon>
        <taxon>Actinomycetes</taxon>
        <taxon>Kitasatosporales</taxon>
        <taxon>Streptomycetaceae</taxon>
        <taxon>Streptomyces</taxon>
    </lineage>
</organism>
<comment type="caution">
    <text evidence="2">The sequence shown here is derived from an EMBL/GenBank/DDBJ whole genome shotgun (WGS) entry which is preliminary data.</text>
</comment>
<dbReference type="EMBL" id="JAVRET010000017">
    <property type="protein sequence ID" value="MDT0409386.1"/>
    <property type="molecule type" value="Genomic_DNA"/>
</dbReference>
<proteinExistence type="predicted"/>
<sequence>MLFVITVVVVCVGAVLSVAGVYWGAAGTLRNYRSLKSDLQRLDDIARDESIPDEQKSALRHAIRTPHGNYGMVEYFDEHAQLNALTLVAQGLKWPALLAVAGVLLSAAGSVLPLWL</sequence>
<accession>A0ABU2QY73</accession>
<keyword evidence="1" id="KW-1133">Transmembrane helix</keyword>
<protein>
    <submittedName>
        <fullName evidence="2">Uncharacterized protein</fullName>
    </submittedName>
</protein>